<dbReference type="InterPro" id="IPR012551">
    <property type="entry name" value="DUF1707_SHOCT-like"/>
</dbReference>
<keyword evidence="2" id="KW-0812">Transmembrane</keyword>
<dbReference type="Pfam" id="PF08044">
    <property type="entry name" value="DUF1707"/>
    <property type="match status" value="1"/>
</dbReference>
<dbReference type="PANTHER" id="PTHR40763:SF4">
    <property type="entry name" value="DUF1707 DOMAIN-CONTAINING PROTEIN"/>
    <property type="match status" value="1"/>
</dbReference>
<dbReference type="RefSeq" id="WP_378537358.1">
    <property type="nucleotide sequence ID" value="NZ_JBHSBH010000015.1"/>
</dbReference>
<evidence type="ECO:0000256" key="1">
    <source>
        <dbReference type="SAM" id="MobiDB-lite"/>
    </source>
</evidence>
<comment type="caution">
    <text evidence="4">The sequence shown here is derived from an EMBL/GenBank/DDBJ whole genome shotgun (WGS) entry which is preliminary data.</text>
</comment>
<protein>
    <submittedName>
        <fullName evidence="4">DUF1707 domain-containing protein</fullName>
    </submittedName>
</protein>
<name>A0ABV8FSG2_9ACTN</name>
<keyword evidence="2" id="KW-0472">Membrane</keyword>
<feature type="transmembrane region" description="Helical" evidence="2">
    <location>
        <begin position="124"/>
        <end position="143"/>
    </location>
</feature>
<sequence length="148" mass="15755">MTADPTPREGLRASDADRDAVAARLSTALSEGRLDLAEYNLRLDAAMSARTQGELVPLTTDLPAASAAEPDPAAPVDLAETGAGKAPSGWRNWLNEWRHWLGGAVIMVGIWGVTSVADGRPQEFWPLIPLGIWAAVLIAMPFLPGDED</sequence>
<evidence type="ECO:0000313" key="5">
    <source>
        <dbReference type="Proteomes" id="UP001595847"/>
    </source>
</evidence>
<feature type="transmembrane region" description="Helical" evidence="2">
    <location>
        <begin position="97"/>
        <end position="117"/>
    </location>
</feature>
<evidence type="ECO:0000256" key="2">
    <source>
        <dbReference type="SAM" id="Phobius"/>
    </source>
</evidence>
<dbReference type="EMBL" id="JBHSBH010000015">
    <property type="protein sequence ID" value="MFC3999111.1"/>
    <property type="molecule type" value="Genomic_DNA"/>
</dbReference>
<accession>A0ABV8FSG2</accession>
<keyword evidence="2" id="KW-1133">Transmembrane helix</keyword>
<evidence type="ECO:0000313" key="4">
    <source>
        <dbReference type="EMBL" id="MFC3999111.1"/>
    </source>
</evidence>
<evidence type="ECO:0000259" key="3">
    <source>
        <dbReference type="Pfam" id="PF08044"/>
    </source>
</evidence>
<feature type="compositionally biased region" description="Low complexity" evidence="1">
    <location>
        <begin position="64"/>
        <end position="80"/>
    </location>
</feature>
<proteinExistence type="predicted"/>
<gene>
    <name evidence="4" type="ORF">ACFOVU_24545</name>
</gene>
<keyword evidence="5" id="KW-1185">Reference proteome</keyword>
<organism evidence="4 5">
    <name type="scientific">Nocardiopsis sediminis</name>
    <dbReference type="NCBI Taxonomy" id="1778267"/>
    <lineage>
        <taxon>Bacteria</taxon>
        <taxon>Bacillati</taxon>
        <taxon>Actinomycetota</taxon>
        <taxon>Actinomycetes</taxon>
        <taxon>Streptosporangiales</taxon>
        <taxon>Nocardiopsidaceae</taxon>
        <taxon>Nocardiopsis</taxon>
    </lineage>
</organism>
<reference evidence="5" key="1">
    <citation type="journal article" date="2019" name="Int. J. Syst. Evol. Microbiol.">
        <title>The Global Catalogue of Microorganisms (GCM) 10K type strain sequencing project: providing services to taxonomists for standard genome sequencing and annotation.</title>
        <authorList>
            <consortium name="The Broad Institute Genomics Platform"/>
            <consortium name="The Broad Institute Genome Sequencing Center for Infectious Disease"/>
            <person name="Wu L."/>
            <person name="Ma J."/>
        </authorList>
    </citation>
    <scope>NUCLEOTIDE SEQUENCE [LARGE SCALE GENOMIC DNA]</scope>
    <source>
        <strain evidence="5">TBRC 1826</strain>
    </source>
</reference>
<feature type="region of interest" description="Disordered" evidence="1">
    <location>
        <begin position="64"/>
        <end position="87"/>
    </location>
</feature>
<feature type="domain" description="DUF1707" evidence="3">
    <location>
        <begin position="11"/>
        <end position="63"/>
    </location>
</feature>
<dbReference type="Proteomes" id="UP001595847">
    <property type="component" value="Unassembled WGS sequence"/>
</dbReference>
<dbReference type="PANTHER" id="PTHR40763">
    <property type="entry name" value="MEMBRANE PROTEIN-RELATED"/>
    <property type="match status" value="1"/>
</dbReference>